<gene>
    <name evidence="1" type="ORF">AUJ59_00840</name>
</gene>
<name>A0A1J4RTH6_9BACT</name>
<dbReference type="AlphaFoldDB" id="A0A1J4RTH6"/>
<sequence length="764" mass="79579">MAAIRDTKVTQLTVEAATITVELPEHATNDLLLVFGAKDAVANGAWTEIAAGGWTIGGYNNSTGASGFWAYKKATSSSETNPVFSQGDVDSIMAVAISIQGINTTTPINVSTGNGVTATSGQPSIDGVETTSSNCLVFYAVAADVGWGLTPYPGLQRIVSDDTGSTTLGVGWMFQATAGATGTRNFYGALAAGDDHTKFVVAVNDDGSATFIPPYHDIDTTMAEIVEPFTGTFYPFGGAWQTSLSIATIGSKSTAYDAISSIADSGVNPFHASSRITPALSKTNLGGTQFNFASAKDLTGGFLLGSTKFLTARDYIDTGFISNGGIQICLADSSNNYKSWMVGAQRSKTTSSDNRNFFAIQVDQSTDTGYATSVTPPTKTAIDKLLFVESSPLGIPAQDISQLVKINKAVIAGGSSTLPLSFTDLVSILNGYILPFAPIQGDGGILCYCPIQIGGSKAVAVDAENFSIQFPRQASQSTGYLDFHVDESVVGLIFDGRSGDVIKLRNGLIQSASKYKFEFLATVSTAATWDFTGLTVIGAIPTLRNIGTTGGFQSMSFIDCDQIAQNGATLNDVTINGTLHATAALLANDPSRIKNCSFISGGTKHAIEITAPGTYTFEGNTFTGFGANGTNSAAIFNDSGGAVTLNIYGGGKTPTVRNGAGASTTVNNSVTLEVNNPNSSFVGARVTIYANAGGPETEGTVLMLEEAINDAGVYRATQDYNFLGNQPVTVRAKLKGFIPFETTGTITSNGLTVTAIWQVDSIVV</sequence>
<dbReference type="Proteomes" id="UP000183144">
    <property type="component" value="Unassembled WGS sequence"/>
</dbReference>
<protein>
    <submittedName>
        <fullName evidence="1">Uncharacterized protein</fullName>
    </submittedName>
</protein>
<dbReference type="EMBL" id="MNUI01000018">
    <property type="protein sequence ID" value="OIN89714.1"/>
    <property type="molecule type" value="Genomic_DNA"/>
</dbReference>
<evidence type="ECO:0000313" key="1">
    <source>
        <dbReference type="EMBL" id="OIN89714.1"/>
    </source>
</evidence>
<accession>A0A1J4RTH6</accession>
<reference evidence="1 2" key="1">
    <citation type="journal article" date="2016" name="Environ. Microbiol.">
        <title>Genomic resolution of a cold subsurface aquifer community provides metabolic insights for novel microbes adapted to high CO concentrations.</title>
        <authorList>
            <person name="Probst A.J."/>
            <person name="Castelle C.J."/>
            <person name="Singh A."/>
            <person name="Brown C.T."/>
            <person name="Anantharaman K."/>
            <person name="Sharon I."/>
            <person name="Hug L.A."/>
            <person name="Burstein D."/>
            <person name="Emerson J.B."/>
            <person name="Thomas B.C."/>
            <person name="Banfield J.F."/>
        </authorList>
    </citation>
    <scope>NUCLEOTIDE SEQUENCE [LARGE SCALE GENOMIC DNA]</scope>
    <source>
        <strain evidence="1">CG1_02_47_37</strain>
    </source>
</reference>
<proteinExistence type="predicted"/>
<organism evidence="1 2">
    <name type="scientific">Candidatus Beckwithbacteria bacterium CG1_02_47_37</name>
    <dbReference type="NCBI Taxonomy" id="1805034"/>
    <lineage>
        <taxon>Bacteria</taxon>
        <taxon>Candidatus Beckwithiibacteriota</taxon>
    </lineage>
</organism>
<dbReference type="STRING" id="1805034.AUJ59_00840"/>
<comment type="caution">
    <text evidence="1">The sequence shown here is derived from an EMBL/GenBank/DDBJ whole genome shotgun (WGS) entry which is preliminary data.</text>
</comment>
<evidence type="ECO:0000313" key="2">
    <source>
        <dbReference type="Proteomes" id="UP000183144"/>
    </source>
</evidence>